<dbReference type="SUPFAM" id="SSF81321">
    <property type="entry name" value="Family A G protein-coupled receptor-like"/>
    <property type="match status" value="1"/>
</dbReference>
<feature type="transmembrane region" description="Helical" evidence="9">
    <location>
        <begin position="12"/>
        <end position="33"/>
    </location>
</feature>
<evidence type="ECO:0000256" key="6">
    <source>
        <dbReference type="ARBA" id="ARBA00023136"/>
    </source>
</evidence>
<dbReference type="EMBL" id="JWZT01002281">
    <property type="protein sequence ID" value="KII69788.1"/>
    <property type="molecule type" value="Genomic_DNA"/>
</dbReference>
<dbReference type="GO" id="GO:0004930">
    <property type="term" value="F:G protein-coupled receptor activity"/>
    <property type="evidence" value="ECO:0007669"/>
    <property type="project" value="UniProtKB-KW"/>
</dbReference>
<evidence type="ECO:0000256" key="9">
    <source>
        <dbReference type="SAM" id="Phobius"/>
    </source>
</evidence>
<keyword evidence="2" id="KW-1003">Cell membrane</keyword>
<feature type="transmembrane region" description="Helical" evidence="9">
    <location>
        <begin position="198"/>
        <end position="219"/>
    </location>
</feature>
<comment type="subcellular location">
    <subcellularLocation>
        <location evidence="1">Cell membrane</location>
        <topology evidence="1">Multi-pass membrane protein</topology>
    </subcellularLocation>
</comment>
<dbReference type="OMA" id="YVECTIV"/>
<evidence type="ECO:0000313" key="12">
    <source>
        <dbReference type="Proteomes" id="UP000031668"/>
    </source>
</evidence>
<keyword evidence="8" id="KW-0807">Transducer</keyword>
<evidence type="ECO:0000259" key="10">
    <source>
        <dbReference type="PROSITE" id="PS50262"/>
    </source>
</evidence>
<dbReference type="InterPro" id="IPR000276">
    <property type="entry name" value="GPCR_Rhodpsn"/>
</dbReference>
<protein>
    <recommendedName>
        <fullName evidence="10">G-protein coupled receptors family 1 profile domain-containing protein</fullName>
    </recommendedName>
</protein>
<accession>A0A0C2JK65</accession>
<proteinExistence type="predicted"/>
<keyword evidence="12" id="KW-1185">Reference proteome</keyword>
<evidence type="ECO:0000256" key="4">
    <source>
        <dbReference type="ARBA" id="ARBA00022989"/>
    </source>
</evidence>
<dbReference type="GO" id="GO:0005886">
    <property type="term" value="C:plasma membrane"/>
    <property type="evidence" value="ECO:0007669"/>
    <property type="project" value="UniProtKB-SubCell"/>
</dbReference>
<dbReference type="PROSITE" id="PS50262">
    <property type="entry name" value="G_PROTEIN_RECEP_F1_2"/>
    <property type="match status" value="1"/>
</dbReference>
<comment type="caution">
    <text evidence="11">The sequence shown here is derived from an EMBL/GenBank/DDBJ whole genome shotgun (WGS) entry which is preliminary data.</text>
</comment>
<keyword evidence="5" id="KW-0297">G-protein coupled receptor</keyword>
<evidence type="ECO:0000256" key="3">
    <source>
        <dbReference type="ARBA" id="ARBA00022692"/>
    </source>
</evidence>
<sequence length="288" mass="33109">MVTNEKFRRRVPNIIVSNLLISDSLSALLSSPYREYLSNCNVKPYVECTIVTYFTRTFGYISMAFLMFFTVERYLKLIKSPDEYMIIMSKKRLIIAIISIWVGFIIFSLITTPYWIFLSIDSIRNSLVPVCVYSFSMEPLVGFVTLFLSQFLSVIVLVGINIVLGIKIRNIIIKTETTFGVTREQMERNRKIIKKVELNVFIMSAVLTLLNLSIFGLTVMDLIEFSNALKLSNIKIPGVALNVFVFFVTIYPFCEAMVCFFMNRDMQDLLKKLLHSTARNIANTVHSI</sequence>
<feature type="transmembrane region" description="Helical" evidence="9">
    <location>
        <begin position="53"/>
        <end position="72"/>
    </location>
</feature>
<evidence type="ECO:0000256" key="7">
    <source>
        <dbReference type="ARBA" id="ARBA00023170"/>
    </source>
</evidence>
<evidence type="ECO:0000256" key="1">
    <source>
        <dbReference type="ARBA" id="ARBA00004651"/>
    </source>
</evidence>
<evidence type="ECO:0000313" key="11">
    <source>
        <dbReference type="EMBL" id="KII69788.1"/>
    </source>
</evidence>
<feature type="domain" description="G-protein coupled receptors family 1 profile" evidence="10">
    <location>
        <begin position="1"/>
        <end position="203"/>
    </location>
</feature>
<evidence type="ECO:0000256" key="2">
    <source>
        <dbReference type="ARBA" id="ARBA00022475"/>
    </source>
</evidence>
<feature type="transmembrane region" description="Helical" evidence="9">
    <location>
        <begin position="239"/>
        <end position="262"/>
    </location>
</feature>
<feature type="transmembrane region" description="Helical" evidence="9">
    <location>
        <begin position="140"/>
        <end position="164"/>
    </location>
</feature>
<evidence type="ECO:0000256" key="8">
    <source>
        <dbReference type="ARBA" id="ARBA00023224"/>
    </source>
</evidence>
<feature type="transmembrane region" description="Helical" evidence="9">
    <location>
        <begin position="93"/>
        <end position="120"/>
    </location>
</feature>
<dbReference type="OrthoDB" id="5954629at2759"/>
<dbReference type="InterPro" id="IPR017452">
    <property type="entry name" value="GPCR_Rhodpsn_7TM"/>
</dbReference>
<dbReference type="PROSITE" id="PS00237">
    <property type="entry name" value="G_PROTEIN_RECEP_F1_1"/>
    <property type="match status" value="1"/>
</dbReference>
<keyword evidence="4 9" id="KW-1133">Transmembrane helix</keyword>
<dbReference type="Proteomes" id="UP000031668">
    <property type="component" value="Unassembled WGS sequence"/>
</dbReference>
<keyword evidence="3 9" id="KW-0812">Transmembrane</keyword>
<reference evidence="11 12" key="1">
    <citation type="journal article" date="2014" name="Genome Biol. Evol.">
        <title>The genome of the myxosporean Thelohanellus kitauei shows adaptations to nutrient acquisition within its fish host.</title>
        <authorList>
            <person name="Yang Y."/>
            <person name="Xiong J."/>
            <person name="Zhou Z."/>
            <person name="Huo F."/>
            <person name="Miao W."/>
            <person name="Ran C."/>
            <person name="Liu Y."/>
            <person name="Zhang J."/>
            <person name="Feng J."/>
            <person name="Wang M."/>
            <person name="Wang M."/>
            <person name="Wang L."/>
            <person name="Yao B."/>
        </authorList>
    </citation>
    <scope>NUCLEOTIDE SEQUENCE [LARGE SCALE GENOMIC DNA]</scope>
    <source>
        <strain evidence="11">Wuqing</strain>
    </source>
</reference>
<name>A0A0C2JK65_THEKT</name>
<keyword evidence="6 9" id="KW-0472">Membrane</keyword>
<gene>
    <name evidence="11" type="ORF">RF11_12671</name>
</gene>
<dbReference type="PANTHER" id="PTHR24249">
    <property type="entry name" value="HISTAMINE RECEPTOR-RELATED G-PROTEIN COUPLED RECEPTOR"/>
    <property type="match status" value="1"/>
</dbReference>
<dbReference type="InterPro" id="IPR050569">
    <property type="entry name" value="TAAR"/>
</dbReference>
<keyword evidence="7" id="KW-0675">Receptor</keyword>
<dbReference type="AlphaFoldDB" id="A0A0C2JK65"/>
<dbReference type="CDD" id="cd00637">
    <property type="entry name" value="7tm_classA_rhodopsin-like"/>
    <property type="match status" value="1"/>
</dbReference>
<evidence type="ECO:0000256" key="5">
    <source>
        <dbReference type="ARBA" id="ARBA00023040"/>
    </source>
</evidence>
<dbReference type="Pfam" id="PF00001">
    <property type="entry name" value="7tm_1"/>
    <property type="match status" value="1"/>
</dbReference>
<dbReference type="Gene3D" id="1.20.1070.10">
    <property type="entry name" value="Rhodopsin 7-helix transmembrane proteins"/>
    <property type="match status" value="1"/>
</dbReference>
<organism evidence="11 12">
    <name type="scientific">Thelohanellus kitauei</name>
    <name type="common">Myxosporean</name>
    <dbReference type="NCBI Taxonomy" id="669202"/>
    <lineage>
        <taxon>Eukaryota</taxon>
        <taxon>Metazoa</taxon>
        <taxon>Cnidaria</taxon>
        <taxon>Myxozoa</taxon>
        <taxon>Myxosporea</taxon>
        <taxon>Bivalvulida</taxon>
        <taxon>Platysporina</taxon>
        <taxon>Myxobolidae</taxon>
        <taxon>Thelohanellus</taxon>
    </lineage>
</organism>